<dbReference type="SUPFAM" id="SSF46548">
    <property type="entry name" value="alpha-helical ferredoxin"/>
    <property type="match status" value="1"/>
</dbReference>
<dbReference type="InterPro" id="IPR006006">
    <property type="entry name" value="GltD-like"/>
</dbReference>
<keyword evidence="3" id="KW-0560">Oxidoreductase</keyword>
<dbReference type="GO" id="GO:0046872">
    <property type="term" value="F:metal ion binding"/>
    <property type="evidence" value="ECO:0007669"/>
    <property type="project" value="UniProtKB-KW"/>
</dbReference>
<protein>
    <submittedName>
        <fullName evidence="8">Dihydropyrimidine dehydrogenase</fullName>
    </submittedName>
</protein>
<accession>A0A2M8J4U2</accession>
<evidence type="ECO:0000256" key="4">
    <source>
        <dbReference type="ARBA" id="ARBA00023004"/>
    </source>
</evidence>
<proteinExistence type="predicted"/>
<dbReference type="Gene3D" id="3.40.50.720">
    <property type="entry name" value="NAD(P)-binding Rossmann-like Domain"/>
    <property type="match status" value="1"/>
</dbReference>
<keyword evidence="4" id="KW-0408">Iron</keyword>
<dbReference type="GO" id="GO:0051539">
    <property type="term" value="F:4 iron, 4 sulfur cluster binding"/>
    <property type="evidence" value="ECO:0007669"/>
    <property type="project" value="UniProtKB-KW"/>
</dbReference>
<dbReference type="InterPro" id="IPR036188">
    <property type="entry name" value="FAD/NAD-bd_sf"/>
</dbReference>
<evidence type="ECO:0000256" key="2">
    <source>
        <dbReference type="ARBA" id="ARBA00022723"/>
    </source>
</evidence>
<dbReference type="AlphaFoldDB" id="A0A2M8J4U2"/>
<dbReference type="OrthoDB" id="9803192at2"/>
<dbReference type="PANTHER" id="PTHR42783">
    <property type="entry name" value="GLUTAMATE SYNTHASE [NADPH] SMALL CHAIN"/>
    <property type="match status" value="1"/>
</dbReference>
<gene>
    <name evidence="8" type="ORF">CVM52_05340</name>
</gene>
<dbReference type="PRINTS" id="PR00419">
    <property type="entry name" value="ADXRDTASE"/>
</dbReference>
<keyword evidence="1" id="KW-0004">4Fe-4S</keyword>
<comment type="caution">
    <text evidence="8">The sequence shown here is derived from an EMBL/GenBank/DDBJ whole genome shotgun (WGS) entry which is preliminary data.</text>
</comment>
<evidence type="ECO:0000259" key="7">
    <source>
        <dbReference type="Pfam" id="PF14691"/>
    </source>
</evidence>
<dbReference type="SUPFAM" id="SSF51971">
    <property type="entry name" value="Nucleotide-binding domain"/>
    <property type="match status" value="1"/>
</dbReference>
<dbReference type="RefSeq" id="WP_100161514.1">
    <property type="nucleotide sequence ID" value="NZ_PGTB01000009.1"/>
</dbReference>
<dbReference type="NCBIfam" id="TIGR01318">
    <property type="entry name" value="gltD_gamma_fam"/>
    <property type="match status" value="1"/>
</dbReference>
<dbReference type="InterPro" id="IPR009051">
    <property type="entry name" value="Helical_ferredxn"/>
</dbReference>
<dbReference type="Pfam" id="PF14691">
    <property type="entry name" value="Fer4_20"/>
    <property type="match status" value="1"/>
</dbReference>
<keyword evidence="9" id="KW-1185">Reference proteome</keyword>
<dbReference type="Pfam" id="PF07992">
    <property type="entry name" value="Pyr_redox_2"/>
    <property type="match status" value="1"/>
</dbReference>
<dbReference type="Gene3D" id="1.10.1060.10">
    <property type="entry name" value="Alpha-helical ferredoxin"/>
    <property type="match status" value="1"/>
</dbReference>
<dbReference type="Gene3D" id="3.50.50.60">
    <property type="entry name" value="FAD/NAD(P)-binding domain"/>
    <property type="match status" value="1"/>
</dbReference>
<feature type="domain" description="FAD/NAD(P)-binding" evidence="6">
    <location>
        <begin position="151"/>
        <end position="460"/>
    </location>
</feature>
<keyword evidence="2" id="KW-0479">Metal-binding</keyword>
<evidence type="ECO:0000313" key="9">
    <source>
        <dbReference type="Proteomes" id="UP000231553"/>
    </source>
</evidence>
<name>A0A2M8J4U2_9RHOB</name>
<dbReference type="Proteomes" id="UP000231553">
    <property type="component" value="Unassembled WGS sequence"/>
</dbReference>
<evidence type="ECO:0000256" key="1">
    <source>
        <dbReference type="ARBA" id="ARBA00022485"/>
    </source>
</evidence>
<dbReference type="InterPro" id="IPR023753">
    <property type="entry name" value="FAD/NAD-binding_dom"/>
</dbReference>
<feature type="domain" description="Dihydroprymidine dehydrogenase" evidence="7">
    <location>
        <begin position="26"/>
        <end position="136"/>
    </location>
</feature>
<organism evidence="8 9">
    <name type="scientific">Pseudooceanicola lipolyticus</name>
    <dbReference type="NCBI Taxonomy" id="2029104"/>
    <lineage>
        <taxon>Bacteria</taxon>
        <taxon>Pseudomonadati</taxon>
        <taxon>Pseudomonadota</taxon>
        <taxon>Alphaproteobacteria</taxon>
        <taxon>Rhodobacterales</taxon>
        <taxon>Paracoccaceae</taxon>
        <taxon>Pseudooceanicola</taxon>
    </lineage>
</organism>
<dbReference type="EMBL" id="PGTB01000009">
    <property type="protein sequence ID" value="PJE37793.1"/>
    <property type="molecule type" value="Genomic_DNA"/>
</dbReference>
<evidence type="ECO:0000259" key="6">
    <source>
        <dbReference type="Pfam" id="PF07992"/>
    </source>
</evidence>
<dbReference type="InterPro" id="IPR028261">
    <property type="entry name" value="DPD_II"/>
</dbReference>
<evidence type="ECO:0000256" key="3">
    <source>
        <dbReference type="ARBA" id="ARBA00023002"/>
    </source>
</evidence>
<dbReference type="PANTHER" id="PTHR42783:SF3">
    <property type="entry name" value="GLUTAMATE SYNTHASE [NADPH] SMALL CHAIN-RELATED"/>
    <property type="match status" value="1"/>
</dbReference>
<sequence length="480" mass="51993">MAKQPMLKFVKIERDMPQKRDAEERRGDFHEIYAEYAAAKAQEQASRCSQCGVPYCQSHCPLQNNIPDWLHLTATGRLKEAYEVSQATNTFPEICGRICPQDRLCEGNCVIEQSGHGTVTIGSVEKYITDTAWENGWVTPAAPAQERSESVGIIGAGPGGLAAADMLRRAGVQVTVYDRYDRAGGLLTYGIPGFKLEKDVVMRRNQQLEAGGVTFVLNCTVGEDIGFEELRQKHDAVIIATGVYKSRDLGGPGSGAEGIEKAIEFLTASNRKSFGDTVEAFESGRLNAAGKRVVVIGGGDTAMDCVRTSIRQGAESVKCLYRRDRANMPGSQREVANAEEEGVEFVWLSAPKGFVSGKDDKVSGVMVQKMRLGAPDASGRQSPEVIEGADYVEEADLVIKALGFEPEELPTLWDQPELTVTRWGTIRAEFTTGQTDLPGVYAVGDIVRGASLVVWAIRDGRDCAAAILNEFDGKAAVAAE</sequence>
<evidence type="ECO:0000313" key="8">
    <source>
        <dbReference type="EMBL" id="PJE37793.1"/>
    </source>
</evidence>
<reference evidence="8 9" key="1">
    <citation type="journal article" date="2018" name="Int. J. Syst. Evol. Microbiol.">
        <title>Pseudooceanicola lipolyticus sp. nov., a marine alphaproteobacterium, reclassification of Oceanicola flagellatus as Pseudooceanicola flagellatus comb. nov. and emended description of the genus Pseudooceanicola.</title>
        <authorList>
            <person name="Huang M.-M."/>
            <person name="Guo L.-L."/>
            <person name="Wu Y.-H."/>
            <person name="Lai Q.-L."/>
            <person name="Shao Z.-Z."/>
            <person name="Wang C.-S."/>
            <person name="Wu M."/>
            <person name="Xu X.-W."/>
        </authorList>
    </citation>
    <scope>NUCLEOTIDE SEQUENCE [LARGE SCALE GENOMIC DNA]</scope>
    <source>
        <strain evidence="8 9">157</strain>
    </source>
</reference>
<dbReference type="GO" id="GO:0016491">
    <property type="term" value="F:oxidoreductase activity"/>
    <property type="evidence" value="ECO:0007669"/>
    <property type="project" value="UniProtKB-KW"/>
</dbReference>
<evidence type="ECO:0000256" key="5">
    <source>
        <dbReference type="ARBA" id="ARBA00023014"/>
    </source>
</evidence>
<keyword evidence="5" id="KW-0411">Iron-sulfur</keyword>